<dbReference type="InterPro" id="IPR032675">
    <property type="entry name" value="LRR_dom_sf"/>
</dbReference>
<evidence type="ECO:0000313" key="1">
    <source>
        <dbReference type="EnsemblMetazoa" id="AMAM017001-PA"/>
    </source>
</evidence>
<dbReference type="AlphaFoldDB" id="A0A182T0A7"/>
<name>A0A182T0A7_9DIPT</name>
<dbReference type="Gene3D" id="3.80.10.10">
    <property type="entry name" value="Ribonuclease Inhibitor"/>
    <property type="match status" value="1"/>
</dbReference>
<accession>A0A182T0A7</accession>
<reference evidence="1" key="2">
    <citation type="submission" date="2020-05" db="UniProtKB">
        <authorList>
            <consortium name="EnsemblMetazoa"/>
        </authorList>
    </citation>
    <scope>IDENTIFICATION</scope>
    <source>
        <strain evidence="1">maculatus3</strain>
    </source>
</reference>
<organism evidence="1 2">
    <name type="scientific">Anopheles maculatus</name>
    <dbReference type="NCBI Taxonomy" id="74869"/>
    <lineage>
        <taxon>Eukaryota</taxon>
        <taxon>Metazoa</taxon>
        <taxon>Ecdysozoa</taxon>
        <taxon>Arthropoda</taxon>
        <taxon>Hexapoda</taxon>
        <taxon>Insecta</taxon>
        <taxon>Pterygota</taxon>
        <taxon>Neoptera</taxon>
        <taxon>Endopterygota</taxon>
        <taxon>Diptera</taxon>
        <taxon>Nematocera</taxon>
        <taxon>Culicoidea</taxon>
        <taxon>Culicidae</taxon>
        <taxon>Anophelinae</taxon>
        <taxon>Anopheles</taxon>
        <taxon>Anopheles maculatus group</taxon>
    </lineage>
</organism>
<sequence>MTIKFDRHWSDSVAAQQSYRQTVAGLQVGSQLMVLVAGGPSVAVTTLSNVIVPTGGKLGALTPDASNNASTLDAGIGNGTDRQREELLREDGQLETGTVPVIELKRGQCRCWNSTEEALGEVQCRCLGQSIVRVPQKLTGMQRLTLEKVGIKRLRTNALTVYADTLQDLFFIYLREFHRIEPAAFSRLRHLRTLYIAHAPKLEFLPADVFEGISMKLKTL</sequence>
<reference evidence="2" key="1">
    <citation type="submission" date="2013-09" db="EMBL/GenBank/DDBJ databases">
        <title>The Genome Sequence of Anopheles maculatus species B.</title>
        <authorList>
            <consortium name="The Broad Institute Genomics Platform"/>
            <person name="Neafsey D.E."/>
            <person name="Besansky N."/>
            <person name="Howell P."/>
            <person name="Walton C."/>
            <person name="Young S.K."/>
            <person name="Zeng Q."/>
            <person name="Gargeya S."/>
            <person name="Fitzgerald M."/>
            <person name="Haas B."/>
            <person name="Abouelleil A."/>
            <person name="Allen A.W."/>
            <person name="Alvarado L."/>
            <person name="Arachchi H.M."/>
            <person name="Berlin A.M."/>
            <person name="Chapman S.B."/>
            <person name="Gainer-Dewar J."/>
            <person name="Goldberg J."/>
            <person name="Griggs A."/>
            <person name="Gujja S."/>
            <person name="Hansen M."/>
            <person name="Howarth C."/>
            <person name="Imamovic A."/>
            <person name="Ireland A."/>
            <person name="Larimer J."/>
            <person name="McCowan C."/>
            <person name="Murphy C."/>
            <person name="Pearson M."/>
            <person name="Poon T.W."/>
            <person name="Priest M."/>
            <person name="Roberts A."/>
            <person name="Saif S."/>
            <person name="Shea T."/>
            <person name="Sisk P."/>
            <person name="Sykes S."/>
            <person name="Wortman J."/>
            <person name="Nusbaum C."/>
            <person name="Birren B."/>
        </authorList>
    </citation>
    <scope>NUCLEOTIDE SEQUENCE [LARGE SCALE GENOMIC DNA]</scope>
    <source>
        <strain evidence="2">maculatus3</strain>
    </source>
</reference>
<dbReference type="VEuPathDB" id="VectorBase:AMAM017001"/>
<dbReference type="Proteomes" id="UP000075901">
    <property type="component" value="Unassembled WGS sequence"/>
</dbReference>
<dbReference type="SUPFAM" id="SSF52058">
    <property type="entry name" value="L domain-like"/>
    <property type="match status" value="1"/>
</dbReference>
<keyword evidence="2" id="KW-1185">Reference proteome</keyword>
<dbReference type="EnsemblMetazoa" id="AMAM017001-RA">
    <property type="protein sequence ID" value="AMAM017001-PA"/>
    <property type="gene ID" value="AMAM017001"/>
</dbReference>
<protein>
    <submittedName>
        <fullName evidence="1">Uncharacterized protein</fullName>
    </submittedName>
</protein>
<proteinExistence type="predicted"/>
<evidence type="ECO:0000313" key="2">
    <source>
        <dbReference type="Proteomes" id="UP000075901"/>
    </source>
</evidence>